<reference evidence="3 4" key="1">
    <citation type="journal article" date="2010" name="Proc. Natl. Acad. Sci. U.S.A.">
        <title>Insights into evolution of multicellular fungi from the assembled chromosomes of the mushroom Coprinopsis cinerea (Coprinus cinereus).</title>
        <authorList>
            <person name="Stajich J.E."/>
            <person name="Wilke S.K."/>
            <person name="Ahren D."/>
            <person name="Au C.H."/>
            <person name="Birren B.W."/>
            <person name="Borodovsky M."/>
            <person name="Burns C."/>
            <person name="Canback B."/>
            <person name="Casselton L.A."/>
            <person name="Cheng C.K."/>
            <person name="Deng J."/>
            <person name="Dietrich F.S."/>
            <person name="Fargo D.C."/>
            <person name="Farman M.L."/>
            <person name="Gathman A.C."/>
            <person name="Goldberg J."/>
            <person name="Guigo R."/>
            <person name="Hoegger P.J."/>
            <person name="Hooker J.B."/>
            <person name="Huggins A."/>
            <person name="James T.Y."/>
            <person name="Kamada T."/>
            <person name="Kilaru S."/>
            <person name="Kodira C."/>
            <person name="Kues U."/>
            <person name="Kupfer D."/>
            <person name="Kwan H.S."/>
            <person name="Lomsadze A."/>
            <person name="Li W."/>
            <person name="Lilly W.W."/>
            <person name="Ma L.J."/>
            <person name="Mackey A.J."/>
            <person name="Manning G."/>
            <person name="Martin F."/>
            <person name="Muraguchi H."/>
            <person name="Natvig D.O."/>
            <person name="Palmerini H."/>
            <person name="Ramesh M.A."/>
            <person name="Rehmeyer C.J."/>
            <person name="Roe B.A."/>
            <person name="Shenoy N."/>
            <person name="Stanke M."/>
            <person name="Ter-Hovhannisyan V."/>
            <person name="Tunlid A."/>
            <person name="Velagapudi R."/>
            <person name="Vision T.J."/>
            <person name="Zeng Q."/>
            <person name="Zolan M.E."/>
            <person name="Pukkila P.J."/>
        </authorList>
    </citation>
    <scope>NUCLEOTIDE SEQUENCE [LARGE SCALE GENOMIC DNA]</scope>
    <source>
        <strain evidence="4">Okayama-7 / 130 / ATCC MYA-4618 / FGSC 9003</strain>
    </source>
</reference>
<keyword evidence="4" id="KW-1185">Reference proteome</keyword>
<feature type="compositionally biased region" description="Low complexity" evidence="1">
    <location>
        <begin position="134"/>
        <end position="159"/>
    </location>
</feature>
<dbReference type="RefSeq" id="XP_001834442.1">
    <property type="nucleotide sequence ID" value="XM_001834390.1"/>
</dbReference>
<evidence type="ECO:0000256" key="2">
    <source>
        <dbReference type="SAM" id="Phobius"/>
    </source>
</evidence>
<feature type="compositionally biased region" description="Polar residues" evidence="1">
    <location>
        <begin position="361"/>
        <end position="371"/>
    </location>
</feature>
<dbReference type="AlphaFoldDB" id="A8NKG4"/>
<evidence type="ECO:0000313" key="3">
    <source>
        <dbReference type="EMBL" id="EAU87419.1"/>
    </source>
</evidence>
<sequence>MSDSTGTTAGGITGAIRVGAALDGASCDTTGPAADFFFSLDGRLEQCGDYPFTNYDGATRPVTVFGFIPSGESFIIDPQSDDAFDWRVIFRAGTQITFYMRDAEGRNGGTSRIISVEESSDDSCLPPPTPTTPSTPASTSQSSSGTGTPSPSGVKGGSTNEDDIKGGGSGGNTSKDSKNEDGPNIGVIVGAAVGGLAFLAIFVFLGIFFVKRNTNPPAPSIHTGKSITDVGTLATFGTAPTVPLPPHEALPSVRPYDVGAGGGMGMGMGTGTGMDSQGAVAGGGLYASYKSSSNPNGNGYGAYQRVPYEASSPNYQTTPDVFSSQQAEFNPYAPAHTAYNSHSSQGSTGAGTAAPTAYGYNQPQSQPNQEPYTHYRQGSHPYSTPAAYQPTYEPSDSSPTRPSHQQQQYSPRQQTSTLSSSVHQSSPRPVVRHRDIDDPGTPEDLPPEYSDRRAPIPGLPNSRIT</sequence>
<protein>
    <submittedName>
        <fullName evidence="3">Uncharacterized protein</fullName>
    </submittedName>
</protein>
<evidence type="ECO:0000256" key="1">
    <source>
        <dbReference type="SAM" id="MobiDB-lite"/>
    </source>
</evidence>
<comment type="caution">
    <text evidence="3">The sequence shown here is derived from an EMBL/GenBank/DDBJ whole genome shotgun (WGS) entry which is preliminary data.</text>
</comment>
<name>A8NKG4_COPC7</name>
<organism evidence="3 4">
    <name type="scientific">Coprinopsis cinerea (strain Okayama-7 / 130 / ATCC MYA-4618 / FGSC 9003)</name>
    <name type="common">Inky cap fungus</name>
    <name type="synonym">Hormographiella aspergillata</name>
    <dbReference type="NCBI Taxonomy" id="240176"/>
    <lineage>
        <taxon>Eukaryota</taxon>
        <taxon>Fungi</taxon>
        <taxon>Dikarya</taxon>
        <taxon>Basidiomycota</taxon>
        <taxon>Agaricomycotina</taxon>
        <taxon>Agaricomycetes</taxon>
        <taxon>Agaricomycetidae</taxon>
        <taxon>Agaricales</taxon>
        <taxon>Agaricineae</taxon>
        <taxon>Psathyrellaceae</taxon>
        <taxon>Coprinopsis</taxon>
    </lineage>
</organism>
<evidence type="ECO:0000313" key="4">
    <source>
        <dbReference type="Proteomes" id="UP000001861"/>
    </source>
</evidence>
<feature type="region of interest" description="Disordered" evidence="1">
    <location>
        <begin position="335"/>
        <end position="465"/>
    </location>
</feature>
<dbReference type="InParanoid" id="A8NKG4"/>
<proteinExistence type="predicted"/>
<dbReference type="OMA" id="QSIMFAM"/>
<gene>
    <name evidence="3" type="ORF">CC1G_02178</name>
</gene>
<dbReference type="eggNOG" id="ENOG502SKDC">
    <property type="taxonomic scope" value="Eukaryota"/>
</dbReference>
<feature type="compositionally biased region" description="Low complexity" evidence="1">
    <location>
        <begin position="401"/>
        <end position="426"/>
    </location>
</feature>
<dbReference type="VEuPathDB" id="FungiDB:CC1G_02178"/>
<keyword evidence="2" id="KW-0812">Transmembrane</keyword>
<dbReference type="OrthoDB" id="2591431at2759"/>
<accession>A8NKG4</accession>
<feature type="transmembrane region" description="Helical" evidence="2">
    <location>
        <begin position="185"/>
        <end position="210"/>
    </location>
</feature>
<dbReference type="EMBL" id="AACS02000010">
    <property type="protein sequence ID" value="EAU87419.1"/>
    <property type="molecule type" value="Genomic_DNA"/>
</dbReference>
<dbReference type="KEGG" id="cci:CC1G_02178"/>
<feature type="compositionally biased region" description="Low complexity" evidence="1">
    <location>
        <begin position="341"/>
        <end position="359"/>
    </location>
</feature>
<dbReference type="GeneID" id="6010957"/>
<keyword evidence="2" id="KW-1133">Transmembrane helix</keyword>
<keyword evidence="2" id="KW-0472">Membrane</keyword>
<feature type="region of interest" description="Disordered" evidence="1">
    <location>
        <begin position="117"/>
        <end position="181"/>
    </location>
</feature>
<dbReference type="Proteomes" id="UP000001861">
    <property type="component" value="Unassembled WGS sequence"/>
</dbReference>